<dbReference type="Pfam" id="PF10328">
    <property type="entry name" value="7TM_GPCR_Srx"/>
    <property type="match status" value="1"/>
</dbReference>
<dbReference type="PANTHER" id="PTHR47754:SF1">
    <property type="entry name" value="7TM GPCR SERPENTINE RECEPTOR CLASS X (SRX) DOMAIN-CONTAINING PROTEIN"/>
    <property type="match status" value="1"/>
</dbReference>
<dbReference type="OrthoDB" id="5829032at2759"/>
<feature type="transmembrane region" description="Helical" evidence="1">
    <location>
        <begin position="233"/>
        <end position="255"/>
    </location>
</feature>
<dbReference type="KEGG" id="cel:CELE_C04E12.8"/>
<gene>
    <name evidence="3 5" type="primary">srx-121</name>
    <name evidence="5" type="ORF">C04E12.8</name>
    <name evidence="3" type="ORF">CELE_C04E12.8</name>
</gene>
<evidence type="ECO:0000313" key="4">
    <source>
        <dbReference type="Proteomes" id="UP000001940"/>
    </source>
</evidence>
<keyword evidence="4" id="KW-1185">Reference proteome</keyword>
<evidence type="ECO:0000256" key="1">
    <source>
        <dbReference type="SAM" id="Phobius"/>
    </source>
</evidence>
<dbReference type="RefSeq" id="NP_503939.1">
    <property type="nucleotide sequence ID" value="NM_071538.4"/>
</dbReference>
<evidence type="ECO:0000313" key="3">
    <source>
        <dbReference type="EMBL" id="CCD62925.1"/>
    </source>
</evidence>
<accession>O76680</accession>
<dbReference type="PaxDb" id="6239-C04E12.8"/>
<feature type="transmembrane region" description="Helical" evidence="1">
    <location>
        <begin position="23"/>
        <end position="44"/>
    </location>
</feature>
<dbReference type="PANTHER" id="PTHR47754">
    <property type="entry name" value="SERPENTINE RECEPTOR, CLASS X-RELATED"/>
    <property type="match status" value="1"/>
</dbReference>
<keyword evidence="1" id="KW-1133">Transmembrane helix</keyword>
<dbReference type="eggNOG" id="ENOG502T3PX">
    <property type="taxonomic scope" value="Eukaryota"/>
</dbReference>
<dbReference type="FunCoup" id="O76680">
    <property type="interactions" value="2"/>
</dbReference>
<dbReference type="WormBase" id="C04E12.8">
    <property type="protein sequence ID" value="CE16821"/>
    <property type="gene ID" value="WBGene00006012"/>
    <property type="gene designation" value="srx-121"/>
</dbReference>
<feature type="domain" description="7TM GPCR serpentine receptor class x (Srx)" evidence="2">
    <location>
        <begin position="30"/>
        <end position="287"/>
    </location>
</feature>
<dbReference type="EMBL" id="BX284605">
    <property type="protein sequence ID" value="CCD62925.1"/>
    <property type="molecule type" value="Genomic_DNA"/>
</dbReference>
<evidence type="ECO:0000313" key="5">
    <source>
        <dbReference type="WormBase" id="C04E12.8"/>
    </source>
</evidence>
<organism evidence="3 4">
    <name type="scientific">Caenorhabditis elegans</name>
    <dbReference type="NCBI Taxonomy" id="6239"/>
    <lineage>
        <taxon>Eukaryota</taxon>
        <taxon>Metazoa</taxon>
        <taxon>Ecdysozoa</taxon>
        <taxon>Nematoda</taxon>
        <taxon>Chromadorea</taxon>
        <taxon>Rhabditida</taxon>
        <taxon>Rhabditina</taxon>
        <taxon>Rhabditomorpha</taxon>
        <taxon>Rhabditoidea</taxon>
        <taxon>Rhabditidae</taxon>
        <taxon>Peloderinae</taxon>
        <taxon>Caenorhabditis</taxon>
    </lineage>
</organism>
<sequence length="337" mass="38140">MSNTSFWDTFLYSEFSTPSTRTVSAVMLILVCTVRSTINVLIFISTLLRISKRDGFLKICCFNSFGSSIVCIGYLAFPVPRLLMDGYPNHWLNAVMGQLIGWFGWSIGPLSQILLATNRITAVYFPIWHMKKYRFNPTNIGIGVALLIAIFSFAVLLPEGCHYIFDRDYLGWIGEVEPCGKMTQKTFVIIMVGVTAVTTFCSVLLFIKLVLYSRDPHVSNAQLAYRHKKNRRLIIQAIVQSILIIIDSLNSSITYNMFPNLIFQFITLSFSMVFLRTVEGFVVFSINNSINAAVKKMIGIKTLVQIGKKCFVAKNSNSTGPQRRYHLNVFGLLFFFS</sequence>
<dbReference type="InParanoid" id="O76680"/>
<dbReference type="PIR" id="T33416">
    <property type="entry name" value="T33416"/>
</dbReference>
<name>O76680_CAEEL</name>
<dbReference type="SUPFAM" id="SSF81321">
    <property type="entry name" value="Family A G protein-coupled receptor-like"/>
    <property type="match status" value="1"/>
</dbReference>
<protein>
    <submittedName>
        <fullName evidence="3">7TM GPCR serpentine receptor class x (Srx) domain-containing protein</fullName>
    </submittedName>
</protein>
<feature type="transmembrane region" description="Helical" evidence="1">
    <location>
        <begin position="99"/>
        <end position="117"/>
    </location>
</feature>
<dbReference type="SMR" id="O76680"/>
<dbReference type="Proteomes" id="UP000001940">
    <property type="component" value="Chromosome V"/>
</dbReference>
<dbReference type="AGR" id="WB:WBGene00006012"/>
<keyword evidence="3" id="KW-0675">Receptor</keyword>
<feature type="transmembrane region" description="Helical" evidence="1">
    <location>
        <begin position="138"/>
        <end position="157"/>
    </location>
</feature>
<dbReference type="HOGENOM" id="CLU_070417_0_0_1"/>
<evidence type="ECO:0000259" key="2">
    <source>
        <dbReference type="Pfam" id="PF10328"/>
    </source>
</evidence>
<keyword evidence="1" id="KW-0812">Transmembrane</keyword>
<dbReference type="GeneID" id="182213"/>
<dbReference type="CTD" id="182213"/>
<feature type="transmembrane region" description="Helical" evidence="1">
    <location>
        <begin position="261"/>
        <end position="286"/>
    </location>
</feature>
<keyword evidence="1" id="KW-0472">Membrane</keyword>
<dbReference type="PhylomeDB" id="O76680"/>
<proteinExistence type="predicted"/>
<dbReference type="UCSC" id="C04E12.8">
    <property type="organism name" value="c. elegans"/>
</dbReference>
<reference evidence="3 4" key="1">
    <citation type="journal article" date="1998" name="Science">
        <title>Genome sequence of the nematode C. elegans: a platform for investigating biology.</title>
        <authorList>
            <consortium name="The C. elegans sequencing consortium"/>
            <person name="Sulson J.E."/>
            <person name="Waterston R."/>
        </authorList>
    </citation>
    <scope>NUCLEOTIDE SEQUENCE [LARGE SCALE GENOMIC DNA]</scope>
    <source>
        <strain evidence="3 4">Bristol N2</strain>
    </source>
</reference>
<dbReference type="InterPro" id="IPR019430">
    <property type="entry name" value="7TM_GPCR_serpentine_rcpt_Srx"/>
</dbReference>
<feature type="transmembrane region" description="Helical" evidence="1">
    <location>
        <begin position="56"/>
        <end position="79"/>
    </location>
</feature>
<feature type="transmembrane region" description="Helical" evidence="1">
    <location>
        <begin position="187"/>
        <end position="212"/>
    </location>
</feature>
<dbReference type="AlphaFoldDB" id="O76680"/>